<dbReference type="Proteomes" id="UP000007110">
    <property type="component" value="Unassembled WGS sequence"/>
</dbReference>
<dbReference type="Pfam" id="PF07690">
    <property type="entry name" value="MFS_1"/>
    <property type="match status" value="1"/>
</dbReference>
<dbReference type="GO" id="GO:0005886">
    <property type="term" value="C:plasma membrane"/>
    <property type="evidence" value="ECO:0000318"/>
    <property type="project" value="GO_Central"/>
</dbReference>
<dbReference type="RefSeq" id="XP_030837774.1">
    <property type="nucleotide sequence ID" value="XM_030981914.1"/>
</dbReference>
<feature type="domain" description="Major facilitator superfamily (MFS) profile" evidence="4">
    <location>
        <begin position="37"/>
        <end position="553"/>
    </location>
</feature>
<keyword evidence="3" id="KW-0472">Membrane</keyword>
<keyword evidence="3" id="KW-0812">Transmembrane</keyword>
<proteinExistence type="predicted"/>
<feature type="transmembrane region" description="Helical" evidence="3">
    <location>
        <begin position="498"/>
        <end position="521"/>
    </location>
</feature>
<reference evidence="5" key="2">
    <citation type="submission" date="2021-01" db="UniProtKB">
        <authorList>
            <consortium name="EnsemblMetazoa"/>
        </authorList>
    </citation>
    <scope>IDENTIFICATION</scope>
</reference>
<dbReference type="InParanoid" id="A0A7M7NM42"/>
<comment type="subcellular location">
    <subcellularLocation>
        <location evidence="1">Membrane</location>
        <topology evidence="1">Multi-pass membrane protein</topology>
    </subcellularLocation>
</comment>
<dbReference type="Gene3D" id="1.20.1250.20">
    <property type="entry name" value="MFS general substrate transporter like domains"/>
    <property type="match status" value="1"/>
</dbReference>
<dbReference type="AlphaFoldDB" id="A0A7M7NM42"/>
<dbReference type="GeneID" id="115922645"/>
<feature type="transmembrane region" description="Helical" evidence="3">
    <location>
        <begin position="163"/>
        <end position="183"/>
    </location>
</feature>
<organism evidence="5 6">
    <name type="scientific">Strongylocentrotus purpuratus</name>
    <name type="common">Purple sea urchin</name>
    <dbReference type="NCBI Taxonomy" id="7668"/>
    <lineage>
        <taxon>Eukaryota</taxon>
        <taxon>Metazoa</taxon>
        <taxon>Echinodermata</taxon>
        <taxon>Eleutherozoa</taxon>
        <taxon>Echinozoa</taxon>
        <taxon>Echinoidea</taxon>
        <taxon>Euechinoidea</taxon>
        <taxon>Echinacea</taxon>
        <taxon>Camarodonta</taxon>
        <taxon>Echinidea</taxon>
        <taxon>Strongylocentrotidae</taxon>
        <taxon>Strongylocentrotus</taxon>
    </lineage>
</organism>
<dbReference type="InterPro" id="IPR011701">
    <property type="entry name" value="MFS"/>
</dbReference>
<evidence type="ECO:0000313" key="6">
    <source>
        <dbReference type="Proteomes" id="UP000007110"/>
    </source>
</evidence>
<dbReference type="InterPro" id="IPR050327">
    <property type="entry name" value="Proton-linked_MCT"/>
</dbReference>
<feature type="transmembrane region" description="Helical" evidence="3">
    <location>
        <begin position="373"/>
        <end position="394"/>
    </location>
</feature>
<evidence type="ECO:0000256" key="1">
    <source>
        <dbReference type="ARBA" id="ARBA00004141"/>
    </source>
</evidence>
<evidence type="ECO:0000259" key="4">
    <source>
        <dbReference type="PROSITE" id="PS50850"/>
    </source>
</evidence>
<protein>
    <recommendedName>
        <fullName evidence="4">Major facilitator superfamily (MFS) profile domain-containing protein</fullName>
    </recommendedName>
</protein>
<dbReference type="KEGG" id="spu:115922645"/>
<evidence type="ECO:0000313" key="5">
    <source>
        <dbReference type="EnsemblMetazoa" id="XP_030837774"/>
    </source>
</evidence>
<feature type="transmembrane region" description="Helical" evidence="3">
    <location>
        <begin position="126"/>
        <end position="151"/>
    </location>
</feature>
<sequence>MAANKPSTSSIDVDGDTRHHVPSQSASPVDGRWAVVVVIAAFIGRAIVSMQSSSMPLLTVEWEKRLGVTPSQVSWASTLATSPRFLIAPVAGALNRKFGCRPIVFVGGFCAMTSILLLSMTNKLWQIFICSCLIGTSMGLVYQGTVIVVSVYFDKWLGRANGLAYSGVGMGIMAGSPLMALLIEVFTWRGALLIMAGLVANLSVTAAVYRPLTWWSKRKKDTKGRNAPRPLTNDYLEDEDAVDGKIEIILNLPADSSMNSFEHGETVELQPLVSVVDPAHTGDPLQVVRHGPDDTVIYPDVQSEIAIPKMDRKEDIQPRESIEEFQTKTSLQHDNNTKSKRNSCQYCAVKCRQFINDVLDLFGFNLLWKNSNVLLLCLIATFQGGGYFPSYVYLPSYIVSSGVSELRASFIFTILGLCSLVGRLTHGFLLDFKLITPTKLYGLTSVLAGCSLYIIVTFGTYPAFVVYAIIFGLSTGAQIPLCPVLTKKYTAPSELASAFGLQSFFTGISQLLGTYLLGLLFDWTSDYRSCFCLTGALLCIAGVIGFLIDPWIRWRHRLDEEIGDGI</sequence>
<dbReference type="OMA" id="AYLPTIC"/>
<keyword evidence="6" id="KW-1185">Reference proteome</keyword>
<feature type="transmembrane region" description="Helical" evidence="3">
    <location>
        <begin position="189"/>
        <end position="209"/>
    </location>
</feature>
<evidence type="ECO:0000256" key="3">
    <source>
        <dbReference type="SAM" id="Phobius"/>
    </source>
</evidence>
<feature type="transmembrane region" description="Helical" evidence="3">
    <location>
        <begin position="406"/>
        <end position="428"/>
    </location>
</feature>
<feature type="compositionally biased region" description="Polar residues" evidence="2">
    <location>
        <begin position="1"/>
        <end position="11"/>
    </location>
</feature>
<reference evidence="6" key="1">
    <citation type="submission" date="2015-02" db="EMBL/GenBank/DDBJ databases">
        <title>Genome sequencing for Strongylocentrotus purpuratus.</title>
        <authorList>
            <person name="Murali S."/>
            <person name="Liu Y."/>
            <person name="Vee V."/>
            <person name="English A."/>
            <person name="Wang M."/>
            <person name="Skinner E."/>
            <person name="Han Y."/>
            <person name="Muzny D.M."/>
            <person name="Worley K.C."/>
            <person name="Gibbs R.A."/>
        </authorList>
    </citation>
    <scope>NUCLEOTIDE SEQUENCE</scope>
</reference>
<accession>A0A7M7NM42</accession>
<dbReference type="PROSITE" id="PS50850">
    <property type="entry name" value="MFS"/>
    <property type="match status" value="1"/>
</dbReference>
<dbReference type="GO" id="GO:0008028">
    <property type="term" value="F:monocarboxylic acid transmembrane transporter activity"/>
    <property type="evidence" value="ECO:0000318"/>
    <property type="project" value="GO_Central"/>
</dbReference>
<dbReference type="PANTHER" id="PTHR11360">
    <property type="entry name" value="MONOCARBOXYLATE TRANSPORTER"/>
    <property type="match status" value="1"/>
</dbReference>
<dbReference type="SUPFAM" id="SSF103473">
    <property type="entry name" value="MFS general substrate transporter"/>
    <property type="match status" value="1"/>
</dbReference>
<evidence type="ECO:0000256" key="2">
    <source>
        <dbReference type="SAM" id="MobiDB-lite"/>
    </source>
</evidence>
<dbReference type="EnsemblMetazoa" id="XM_030981914">
    <property type="protein sequence ID" value="XP_030837774"/>
    <property type="gene ID" value="LOC115922645"/>
</dbReference>
<dbReference type="OrthoDB" id="410267at2759"/>
<name>A0A7M7NM42_STRPU</name>
<dbReference type="InterPro" id="IPR036259">
    <property type="entry name" value="MFS_trans_sf"/>
</dbReference>
<dbReference type="PANTHER" id="PTHR11360:SF284">
    <property type="entry name" value="EG:103B4.3 PROTEIN-RELATED"/>
    <property type="match status" value="1"/>
</dbReference>
<feature type="transmembrane region" description="Helical" evidence="3">
    <location>
        <begin position="527"/>
        <end position="548"/>
    </location>
</feature>
<keyword evidence="3" id="KW-1133">Transmembrane helix</keyword>
<dbReference type="InterPro" id="IPR020846">
    <property type="entry name" value="MFS_dom"/>
</dbReference>
<feature type="transmembrane region" description="Helical" evidence="3">
    <location>
        <begin position="103"/>
        <end position="120"/>
    </location>
</feature>
<feature type="region of interest" description="Disordered" evidence="2">
    <location>
        <begin position="1"/>
        <end position="26"/>
    </location>
</feature>